<keyword evidence="2" id="KW-0732">Signal</keyword>
<dbReference type="AlphaFoldDB" id="A0A2W5SCA7"/>
<gene>
    <name evidence="3" type="ORF">DI533_15025</name>
</gene>
<evidence type="ECO:0000256" key="1">
    <source>
        <dbReference type="SAM" id="Phobius"/>
    </source>
</evidence>
<dbReference type="EMBL" id="QFQS01000003">
    <property type="protein sequence ID" value="PZQ96875.1"/>
    <property type="molecule type" value="Genomic_DNA"/>
</dbReference>
<proteinExistence type="predicted"/>
<sequence length="408" mass="43108">MKISRTAAGLLPALALFAAPGWAATSSFLTSDQTLDQILLSVDLDGDGKMNSPGETTVFFGNGNASGLVKPGNVFALSQTKNGSVVIGDGDSDTVYRLYDKDRNGDAMGEGEAQVWFSSLTNAGGYKLNTPNGIAEGPDGAVYVVEADTNGSPTGDWVYRTIDLNGDGDANDQGEVTRWLNLKAANPTSSPFEIRFDGNTAYITDTVGAAANVIYSARDLDNNGVVEGDELKVFAQQGNAYDAIFDFAMDVGMGSVWTWQWLAEGGVSSVFRFTDLDGSGVIDAANEVAEVWNTRFLDPAYTFLAGFGMDVNEKTGEIFLTSNAGADNGTWILRLLDLDGNGDFFGLGESEVVLSLSDNGAYPVRPRNVAVYSTPVDPVAPVPLPAAMPLMIAGLGALGLLRRRGRKA</sequence>
<keyword evidence="1" id="KW-0812">Transmembrane</keyword>
<dbReference type="Proteomes" id="UP000248975">
    <property type="component" value="Unassembled WGS sequence"/>
</dbReference>
<dbReference type="PROSITE" id="PS00018">
    <property type="entry name" value="EF_HAND_1"/>
    <property type="match status" value="1"/>
</dbReference>
<evidence type="ECO:0000313" key="4">
    <source>
        <dbReference type="Proteomes" id="UP000248975"/>
    </source>
</evidence>
<evidence type="ECO:0000313" key="3">
    <source>
        <dbReference type="EMBL" id="PZQ96875.1"/>
    </source>
</evidence>
<organism evidence="3 4">
    <name type="scientific">Cereibacter sphaeroides</name>
    <name type="common">Rhodobacter sphaeroides</name>
    <dbReference type="NCBI Taxonomy" id="1063"/>
    <lineage>
        <taxon>Bacteria</taxon>
        <taxon>Pseudomonadati</taxon>
        <taxon>Pseudomonadota</taxon>
        <taxon>Alphaproteobacteria</taxon>
        <taxon>Rhodobacterales</taxon>
        <taxon>Paracoccaceae</taxon>
        <taxon>Cereibacter</taxon>
    </lineage>
</organism>
<dbReference type="InterPro" id="IPR022472">
    <property type="entry name" value="VPLPA-CTERM"/>
</dbReference>
<feature type="transmembrane region" description="Helical" evidence="1">
    <location>
        <begin position="382"/>
        <end position="401"/>
    </location>
</feature>
<dbReference type="InterPro" id="IPR018247">
    <property type="entry name" value="EF_Hand_1_Ca_BS"/>
</dbReference>
<protein>
    <recommendedName>
        <fullName evidence="5">VPLPA-CTERM protein sorting domain-containing protein</fullName>
    </recommendedName>
</protein>
<reference evidence="3 4" key="1">
    <citation type="submission" date="2017-08" db="EMBL/GenBank/DDBJ databases">
        <title>Infants hospitalized years apart are colonized by the same room-sourced microbial strains.</title>
        <authorList>
            <person name="Brooks B."/>
            <person name="Olm M.R."/>
            <person name="Firek B.A."/>
            <person name="Baker R."/>
            <person name="Thomas B.C."/>
            <person name="Morowitz M.J."/>
            <person name="Banfield J.F."/>
        </authorList>
    </citation>
    <scope>NUCLEOTIDE SEQUENCE [LARGE SCALE GENOMIC DNA]</scope>
    <source>
        <strain evidence="3">S2_003_000_R2_11</strain>
    </source>
</reference>
<dbReference type="NCBIfam" id="TIGR03370">
    <property type="entry name" value="VPLPA-CTERM"/>
    <property type="match status" value="1"/>
</dbReference>
<accession>A0A2W5SCA7</accession>
<keyword evidence="1" id="KW-0472">Membrane</keyword>
<evidence type="ECO:0000256" key="2">
    <source>
        <dbReference type="SAM" id="SignalP"/>
    </source>
</evidence>
<feature type="chain" id="PRO_5016056230" description="VPLPA-CTERM protein sorting domain-containing protein" evidence="2">
    <location>
        <begin position="24"/>
        <end position="408"/>
    </location>
</feature>
<keyword evidence="1" id="KW-1133">Transmembrane helix</keyword>
<name>A0A2W5SCA7_CERSP</name>
<evidence type="ECO:0008006" key="5">
    <source>
        <dbReference type="Google" id="ProtNLM"/>
    </source>
</evidence>
<comment type="caution">
    <text evidence="3">The sequence shown here is derived from an EMBL/GenBank/DDBJ whole genome shotgun (WGS) entry which is preliminary data.</text>
</comment>
<dbReference type="SUPFAM" id="SSF63829">
    <property type="entry name" value="Calcium-dependent phosphotriesterase"/>
    <property type="match status" value="1"/>
</dbReference>
<feature type="signal peptide" evidence="2">
    <location>
        <begin position="1"/>
        <end position="23"/>
    </location>
</feature>